<dbReference type="GO" id="GO:0005737">
    <property type="term" value="C:cytoplasm"/>
    <property type="evidence" value="ECO:0007669"/>
    <property type="project" value="UniProtKB-SubCell"/>
</dbReference>
<gene>
    <name evidence="7" type="ORF">PGLA1383_LOCUS34009</name>
</gene>
<evidence type="ECO:0000256" key="3">
    <source>
        <dbReference type="ARBA" id="ARBA00022490"/>
    </source>
</evidence>
<accession>A0A813FUZ1</accession>
<dbReference type="Gene3D" id="1.20.1520.10">
    <property type="entry name" value="ADP-ribosylation factor-like 2-binding protein, domain"/>
    <property type="match status" value="1"/>
</dbReference>
<evidence type="ECO:0000256" key="1">
    <source>
        <dbReference type="ARBA" id="ARBA00004138"/>
    </source>
</evidence>
<evidence type="ECO:0000256" key="5">
    <source>
        <dbReference type="ARBA" id="ARBA00023273"/>
    </source>
</evidence>
<evidence type="ECO:0000256" key="4">
    <source>
        <dbReference type="ARBA" id="ARBA00023069"/>
    </source>
</evidence>
<evidence type="ECO:0000259" key="6">
    <source>
        <dbReference type="Pfam" id="PF11527"/>
    </source>
</evidence>
<feature type="domain" description="BART" evidence="6">
    <location>
        <begin position="14"/>
        <end position="90"/>
    </location>
</feature>
<dbReference type="InterPro" id="IPR023379">
    <property type="entry name" value="BART_dom"/>
</dbReference>
<keyword evidence="5" id="KW-0966">Cell projection</keyword>
<dbReference type="OrthoDB" id="441997at2759"/>
<dbReference type="GO" id="GO:0005929">
    <property type="term" value="C:cilium"/>
    <property type="evidence" value="ECO:0007669"/>
    <property type="project" value="UniProtKB-SubCell"/>
</dbReference>
<keyword evidence="8" id="KW-1185">Reference proteome</keyword>
<name>A0A813FUZ1_POLGL</name>
<comment type="subcellular location">
    <subcellularLocation>
        <location evidence="1">Cell projection</location>
        <location evidence="1">Cilium</location>
    </subcellularLocation>
    <subcellularLocation>
        <location evidence="2">Cytoplasm</location>
    </subcellularLocation>
</comment>
<dbReference type="InterPro" id="IPR042541">
    <property type="entry name" value="BART_sf"/>
</dbReference>
<evidence type="ECO:0000313" key="8">
    <source>
        <dbReference type="Proteomes" id="UP000654075"/>
    </source>
</evidence>
<proteinExistence type="predicted"/>
<keyword evidence="3" id="KW-0963">Cytoplasm</keyword>
<dbReference type="AlphaFoldDB" id="A0A813FUZ1"/>
<evidence type="ECO:0000256" key="2">
    <source>
        <dbReference type="ARBA" id="ARBA00004496"/>
    </source>
</evidence>
<organism evidence="7 8">
    <name type="scientific">Polarella glacialis</name>
    <name type="common">Dinoflagellate</name>
    <dbReference type="NCBI Taxonomy" id="89957"/>
    <lineage>
        <taxon>Eukaryota</taxon>
        <taxon>Sar</taxon>
        <taxon>Alveolata</taxon>
        <taxon>Dinophyceae</taxon>
        <taxon>Suessiales</taxon>
        <taxon>Suessiaceae</taxon>
        <taxon>Polarella</taxon>
    </lineage>
</organism>
<dbReference type="EMBL" id="CAJNNV010025846">
    <property type="protein sequence ID" value="CAE8616314.1"/>
    <property type="molecule type" value="Genomic_DNA"/>
</dbReference>
<reference evidence="7" key="1">
    <citation type="submission" date="2021-02" db="EMBL/GenBank/DDBJ databases">
        <authorList>
            <person name="Dougan E. K."/>
            <person name="Rhodes N."/>
            <person name="Thang M."/>
            <person name="Chan C."/>
        </authorList>
    </citation>
    <scope>NUCLEOTIDE SEQUENCE</scope>
</reference>
<dbReference type="Pfam" id="PF11527">
    <property type="entry name" value="ARL2_Bind_BART"/>
    <property type="match status" value="1"/>
</dbReference>
<comment type="caution">
    <text evidence="7">The sequence shown here is derived from an EMBL/GenBank/DDBJ whole genome shotgun (WGS) entry which is preliminary data.</text>
</comment>
<dbReference type="Proteomes" id="UP000654075">
    <property type="component" value="Unassembled WGS sequence"/>
</dbReference>
<protein>
    <recommendedName>
        <fullName evidence="6">BART domain-containing protein</fullName>
    </recommendedName>
</protein>
<sequence length="207" mass="22781">MEEAAACNVSWQLAPFVQSFLEPHFCREIENWTGEHAAEFAAACPDGSYPLAWTQLHREYSAMFDRQLVAAVQEEGFSREDFREHISELREAADALQPDEFLPGCEPSYLPQSSGVCAAEFWTFLQALTASEDLDLFLRVMFHAVLALQGSAGEDAAGAEIEVTVPEGVCAGQMLAVEYLGARYELQVPDGCEPGSVFRARIEILPG</sequence>
<keyword evidence="4" id="KW-0969">Cilium</keyword>
<evidence type="ECO:0000313" key="7">
    <source>
        <dbReference type="EMBL" id="CAE8616314.1"/>
    </source>
</evidence>